<evidence type="ECO:0000256" key="2">
    <source>
        <dbReference type="SAM" id="MobiDB-lite"/>
    </source>
</evidence>
<keyword evidence="4" id="KW-1185">Reference proteome</keyword>
<dbReference type="EMBL" id="JAUSTN010000001">
    <property type="protein sequence ID" value="MDQ0274183.1"/>
    <property type="molecule type" value="Genomic_DNA"/>
</dbReference>
<proteinExistence type="predicted"/>
<evidence type="ECO:0000313" key="3">
    <source>
        <dbReference type="EMBL" id="MDQ0274183.1"/>
    </source>
</evidence>
<keyword evidence="1" id="KW-0175">Coiled coil</keyword>
<gene>
    <name evidence="3" type="ORF">J2S72_000179</name>
</gene>
<dbReference type="Proteomes" id="UP001236559">
    <property type="component" value="Unassembled WGS sequence"/>
</dbReference>
<organism evidence="3 4">
    <name type="scientific">Peptoniphilus koenoeneniae</name>
    <dbReference type="NCBI Taxonomy" id="507751"/>
    <lineage>
        <taxon>Bacteria</taxon>
        <taxon>Bacillati</taxon>
        <taxon>Bacillota</taxon>
        <taxon>Tissierellia</taxon>
        <taxon>Tissierellales</taxon>
        <taxon>Peptoniphilaceae</taxon>
        <taxon>Peptoniphilus</taxon>
    </lineage>
</organism>
<feature type="region of interest" description="Disordered" evidence="2">
    <location>
        <begin position="74"/>
        <end position="105"/>
    </location>
</feature>
<sequence>MDYLLKRVSYLQGLADGFEIDENSKEGKLLLEIIDVLSDIVDEVKDSNKDLENYVDMVEEDLSELEDYVYDNDEYEFDDDYEDYDDFDDFDDEEDLPSADETSND</sequence>
<accession>A0ABU0ASD5</accession>
<protein>
    <submittedName>
        <fullName evidence="3">Uncharacterized protein</fullName>
    </submittedName>
</protein>
<dbReference type="InterPro" id="IPR054688">
    <property type="entry name" value="CD1247_N"/>
</dbReference>
<evidence type="ECO:0000313" key="4">
    <source>
        <dbReference type="Proteomes" id="UP001236559"/>
    </source>
</evidence>
<feature type="coiled-coil region" evidence="1">
    <location>
        <begin position="41"/>
        <end position="68"/>
    </location>
</feature>
<comment type="caution">
    <text evidence="3">The sequence shown here is derived from an EMBL/GenBank/DDBJ whole genome shotgun (WGS) entry which is preliminary data.</text>
</comment>
<dbReference type="RefSeq" id="WP_023056214.1">
    <property type="nucleotide sequence ID" value="NZ_JAUSTN010000001.1"/>
</dbReference>
<name>A0ABU0ASD5_9FIRM</name>
<evidence type="ECO:0000256" key="1">
    <source>
        <dbReference type="SAM" id="Coils"/>
    </source>
</evidence>
<dbReference type="NCBIfam" id="NF045650">
    <property type="entry name" value="CD1247_Nterm"/>
    <property type="match status" value="1"/>
</dbReference>
<reference evidence="3 4" key="1">
    <citation type="submission" date="2023-07" db="EMBL/GenBank/DDBJ databases">
        <title>Genomic Encyclopedia of Type Strains, Phase IV (KMG-IV): sequencing the most valuable type-strain genomes for metagenomic binning, comparative biology and taxonomic classification.</title>
        <authorList>
            <person name="Goeker M."/>
        </authorList>
    </citation>
    <scope>NUCLEOTIDE SEQUENCE [LARGE SCALE GENOMIC DNA]</scope>
    <source>
        <strain evidence="3 4">DSM 22616</strain>
    </source>
</reference>